<evidence type="ECO:0000313" key="2">
    <source>
        <dbReference type="Proteomes" id="UP001059596"/>
    </source>
</evidence>
<name>A0A9Q0BQT5_9MUSC</name>
<proteinExistence type="predicted"/>
<reference evidence="1" key="1">
    <citation type="journal article" date="2023" name="Genome Biol. Evol.">
        <title>Long-read-based Genome Assembly of Drosophila gunungcola Reveals Fewer Chemosensory Genes in Flower-breeding Species.</title>
        <authorList>
            <person name="Negi A."/>
            <person name="Liao B.Y."/>
            <person name="Yeh S.D."/>
        </authorList>
    </citation>
    <scope>NUCLEOTIDE SEQUENCE</scope>
    <source>
        <strain evidence="1">Sukarami</strain>
    </source>
</reference>
<dbReference type="Proteomes" id="UP001059596">
    <property type="component" value="Unassembled WGS sequence"/>
</dbReference>
<gene>
    <name evidence="1" type="ORF">M5D96_005584</name>
</gene>
<protein>
    <submittedName>
        <fullName evidence="1">Uncharacterized protein</fullName>
    </submittedName>
</protein>
<dbReference type="AlphaFoldDB" id="A0A9Q0BQT5"/>
<accession>A0A9Q0BQT5</accession>
<sequence length="112" mass="13117">MDESGQPQHIQLCAHPTGSQTRQTVSTWNPSFFPLLCFLNRKSTWILNRETETKKLISDRLNCIFLNSILAARKLRWNYTVCRSNLLPHLHSYFQWTGSKQLDININKTLKI</sequence>
<keyword evidence="2" id="KW-1185">Reference proteome</keyword>
<comment type="caution">
    <text evidence="1">The sequence shown here is derived from an EMBL/GenBank/DDBJ whole genome shotgun (WGS) entry which is preliminary data.</text>
</comment>
<evidence type="ECO:0000313" key="1">
    <source>
        <dbReference type="EMBL" id="KAI8041327.1"/>
    </source>
</evidence>
<organism evidence="1 2">
    <name type="scientific">Drosophila gunungcola</name>
    <name type="common">fruit fly</name>
    <dbReference type="NCBI Taxonomy" id="103775"/>
    <lineage>
        <taxon>Eukaryota</taxon>
        <taxon>Metazoa</taxon>
        <taxon>Ecdysozoa</taxon>
        <taxon>Arthropoda</taxon>
        <taxon>Hexapoda</taxon>
        <taxon>Insecta</taxon>
        <taxon>Pterygota</taxon>
        <taxon>Neoptera</taxon>
        <taxon>Endopterygota</taxon>
        <taxon>Diptera</taxon>
        <taxon>Brachycera</taxon>
        <taxon>Muscomorpha</taxon>
        <taxon>Ephydroidea</taxon>
        <taxon>Drosophilidae</taxon>
        <taxon>Drosophila</taxon>
        <taxon>Sophophora</taxon>
    </lineage>
</organism>
<dbReference type="EMBL" id="JAMKOV010000003">
    <property type="protein sequence ID" value="KAI8041327.1"/>
    <property type="molecule type" value="Genomic_DNA"/>
</dbReference>